<sequence>MIVLVVGACIIGLAPILVRLADAGPAAVGLWRMLFALPLLALLARRESGGIGPPGWVLGLAGIAFALDLAFWHYGIALTSVAKATILSNLTPVIVTGVAWLVFRERVRPLFLAAVALAVGGACLMTLARDPGLPGANPALGDAFSAMTAVWYALYFLAVQRARRTRGAAQVMFWSSLTAAPLLLAASGLLGERLTPATPGGWAACIGLGVMHVAGQGSIAWALGRLPASVTSVVVLVQPVVAAVLGWLLFGEVFGPGQMLGGAIALTGVILAQRAARPAAQPG</sequence>
<dbReference type="Pfam" id="PF00892">
    <property type="entry name" value="EamA"/>
    <property type="match status" value="2"/>
</dbReference>
<protein>
    <submittedName>
        <fullName evidence="3">EamA/RhaT family transporter</fullName>
    </submittedName>
</protein>
<dbReference type="PANTHER" id="PTHR22911">
    <property type="entry name" value="ACYL-MALONYL CONDENSING ENZYME-RELATED"/>
    <property type="match status" value="1"/>
</dbReference>
<name>A0A2Z3I165_9CAUL</name>
<keyword evidence="1" id="KW-1133">Transmembrane helix</keyword>
<feature type="transmembrane region" description="Helical" evidence="1">
    <location>
        <begin position="56"/>
        <end position="74"/>
    </location>
</feature>
<dbReference type="Proteomes" id="UP000247763">
    <property type="component" value="Chromosome"/>
</dbReference>
<feature type="transmembrane region" description="Helical" evidence="1">
    <location>
        <begin position="230"/>
        <end position="250"/>
    </location>
</feature>
<dbReference type="KEGG" id="phb:HYN04_02770"/>
<dbReference type="InterPro" id="IPR037185">
    <property type="entry name" value="EmrE-like"/>
</dbReference>
<organism evidence="3 4">
    <name type="scientific">Phenylobacterium parvum</name>
    <dbReference type="NCBI Taxonomy" id="2201350"/>
    <lineage>
        <taxon>Bacteria</taxon>
        <taxon>Pseudomonadati</taxon>
        <taxon>Pseudomonadota</taxon>
        <taxon>Alphaproteobacteria</taxon>
        <taxon>Caulobacterales</taxon>
        <taxon>Caulobacteraceae</taxon>
        <taxon>Phenylobacterium</taxon>
    </lineage>
</organism>
<proteinExistence type="predicted"/>
<evidence type="ECO:0000313" key="4">
    <source>
        <dbReference type="Proteomes" id="UP000247763"/>
    </source>
</evidence>
<feature type="transmembrane region" description="Helical" evidence="1">
    <location>
        <begin position="28"/>
        <end position="44"/>
    </location>
</feature>
<dbReference type="GO" id="GO:0016020">
    <property type="term" value="C:membrane"/>
    <property type="evidence" value="ECO:0007669"/>
    <property type="project" value="InterPro"/>
</dbReference>
<dbReference type="AlphaFoldDB" id="A0A2Z3I165"/>
<feature type="transmembrane region" description="Helical" evidence="1">
    <location>
        <begin position="86"/>
        <end position="103"/>
    </location>
</feature>
<evidence type="ECO:0000313" key="3">
    <source>
        <dbReference type="EMBL" id="AWM78699.1"/>
    </source>
</evidence>
<feature type="transmembrane region" description="Helical" evidence="1">
    <location>
        <begin position="140"/>
        <end position="159"/>
    </location>
</feature>
<evidence type="ECO:0000256" key="1">
    <source>
        <dbReference type="SAM" id="Phobius"/>
    </source>
</evidence>
<feature type="domain" description="EamA" evidence="2">
    <location>
        <begin position="2"/>
        <end position="126"/>
    </location>
</feature>
<reference evidence="4" key="1">
    <citation type="submission" date="2018-05" db="EMBL/GenBank/DDBJ databases">
        <title>Genome sequencing of Phenylobacterium sp. HYN0004.</title>
        <authorList>
            <person name="Yi H."/>
            <person name="Baek C."/>
        </authorList>
    </citation>
    <scope>NUCLEOTIDE SEQUENCE [LARGE SCALE GENOMIC DNA]</scope>
    <source>
        <strain evidence="4">HYN0004</strain>
    </source>
</reference>
<dbReference type="Gene3D" id="1.10.3730.20">
    <property type="match status" value="1"/>
</dbReference>
<accession>A0A2Z3I165</accession>
<evidence type="ECO:0000259" key="2">
    <source>
        <dbReference type="Pfam" id="PF00892"/>
    </source>
</evidence>
<feature type="transmembrane region" description="Helical" evidence="1">
    <location>
        <begin position="110"/>
        <end position="128"/>
    </location>
</feature>
<keyword evidence="1" id="KW-0812">Transmembrane</keyword>
<gene>
    <name evidence="3" type="ORF">HYN04_02770</name>
</gene>
<keyword evidence="1" id="KW-0472">Membrane</keyword>
<feature type="transmembrane region" description="Helical" evidence="1">
    <location>
        <begin position="171"/>
        <end position="189"/>
    </location>
</feature>
<keyword evidence="4" id="KW-1185">Reference proteome</keyword>
<dbReference type="EMBL" id="CP029479">
    <property type="protein sequence ID" value="AWM78699.1"/>
    <property type="molecule type" value="Genomic_DNA"/>
</dbReference>
<dbReference type="SUPFAM" id="SSF103481">
    <property type="entry name" value="Multidrug resistance efflux transporter EmrE"/>
    <property type="match status" value="2"/>
</dbReference>
<feature type="transmembrane region" description="Helical" evidence="1">
    <location>
        <begin position="201"/>
        <end position="223"/>
    </location>
</feature>
<dbReference type="OrthoDB" id="8770617at2"/>
<dbReference type="InterPro" id="IPR000620">
    <property type="entry name" value="EamA_dom"/>
</dbReference>
<feature type="domain" description="EamA" evidence="2">
    <location>
        <begin position="141"/>
        <end position="271"/>
    </location>
</feature>